<keyword evidence="4" id="KW-0539">Nucleus</keyword>
<evidence type="ECO:0000256" key="2">
    <source>
        <dbReference type="ARBA" id="ARBA00009947"/>
    </source>
</evidence>
<feature type="compositionally biased region" description="Basic and acidic residues" evidence="6">
    <location>
        <begin position="40"/>
        <end position="50"/>
    </location>
</feature>
<evidence type="ECO:0000256" key="4">
    <source>
        <dbReference type="ARBA" id="ARBA00023242"/>
    </source>
</evidence>
<accession>A0AA39SSF1</accession>
<evidence type="ECO:0008006" key="9">
    <source>
        <dbReference type="Google" id="ProtNLM"/>
    </source>
</evidence>
<dbReference type="EMBL" id="JAUESC010000004">
    <property type="protein sequence ID" value="KAK0597349.1"/>
    <property type="molecule type" value="Genomic_DNA"/>
</dbReference>
<feature type="region of interest" description="Disordered" evidence="6">
    <location>
        <begin position="1"/>
        <end position="50"/>
    </location>
</feature>
<dbReference type="InterPro" id="IPR002164">
    <property type="entry name" value="NAP_family"/>
</dbReference>
<evidence type="ECO:0000256" key="1">
    <source>
        <dbReference type="ARBA" id="ARBA00004123"/>
    </source>
</evidence>
<dbReference type="Proteomes" id="UP001168877">
    <property type="component" value="Unassembled WGS sequence"/>
</dbReference>
<proteinExistence type="inferred from homology"/>
<evidence type="ECO:0000313" key="8">
    <source>
        <dbReference type="Proteomes" id="UP001168877"/>
    </source>
</evidence>
<dbReference type="GO" id="GO:0005634">
    <property type="term" value="C:nucleus"/>
    <property type="evidence" value="ECO:0007669"/>
    <property type="project" value="UniProtKB-SubCell"/>
</dbReference>
<evidence type="ECO:0000256" key="3">
    <source>
        <dbReference type="ARBA" id="ARBA00023186"/>
    </source>
</evidence>
<dbReference type="GO" id="GO:0042393">
    <property type="term" value="F:histone binding"/>
    <property type="evidence" value="ECO:0007669"/>
    <property type="project" value="UniProtKB-ARBA"/>
</dbReference>
<dbReference type="Gene3D" id="1.20.5.1500">
    <property type="match status" value="1"/>
</dbReference>
<feature type="compositionally biased region" description="Polar residues" evidence="6">
    <location>
        <begin position="1"/>
        <end position="10"/>
    </location>
</feature>
<name>A0AA39SSF1_ACESA</name>
<evidence type="ECO:0000313" key="7">
    <source>
        <dbReference type="EMBL" id="KAK0597349.1"/>
    </source>
</evidence>
<dbReference type="SUPFAM" id="SSF143113">
    <property type="entry name" value="NAP-like"/>
    <property type="match status" value="1"/>
</dbReference>
<reference evidence="7" key="1">
    <citation type="journal article" date="2022" name="Plant J.">
        <title>Strategies of tolerance reflected in two North American maple genomes.</title>
        <authorList>
            <person name="McEvoy S.L."/>
            <person name="Sezen U.U."/>
            <person name="Trouern-Trend A."/>
            <person name="McMahon S.M."/>
            <person name="Schaberg P.G."/>
            <person name="Yang J."/>
            <person name="Wegrzyn J.L."/>
            <person name="Swenson N.G."/>
        </authorList>
    </citation>
    <scope>NUCLEOTIDE SEQUENCE</scope>
    <source>
        <strain evidence="7">NS2018</strain>
    </source>
</reference>
<keyword evidence="3" id="KW-0143">Chaperone</keyword>
<dbReference type="GO" id="GO:0000724">
    <property type="term" value="P:double-strand break repair via homologous recombination"/>
    <property type="evidence" value="ECO:0007669"/>
    <property type="project" value="UniProtKB-ARBA"/>
</dbReference>
<dbReference type="Gene3D" id="3.30.1120.90">
    <property type="entry name" value="Nucleosome assembly protein"/>
    <property type="match status" value="1"/>
</dbReference>
<comment type="similarity">
    <text evidence="2 5">Belongs to the nucleosome assembly protein (NAP) family.</text>
</comment>
<dbReference type="Pfam" id="PF00956">
    <property type="entry name" value="NAP"/>
    <property type="match status" value="1"/>
</dbReference>
<evidence type="ECO:0000256" key="6">
    <source>
        <dbReference type="SAM" id="MobiDB-lite"/>
    </source>
</evidence>
<reference evidence="7" key="2">
    <citation type="submission" date="2023-06" db="EMBL/GenBank/DDBJ databases">
        <authorList>
            <person name="Swenson N.G."/>
            <person name="Wegrzyn J.L."/>
            <person name="Mcevoy S.L."/>
        </authorList>
    </citation>
    <scope>NUCLEOTIDE SEQUENCE</scope>
    <source>
        <strain evidence="7">NS2018</strain>
        <tissue evidence="7">Leaf</tissue>
    </source>
</reference>
<dbReference type="AlphaFoldDB" id="A0AA39SSF1"/>
<evidence type="ECO:0000256" key="5">
    <source>
        <dbReference type="RuleBase" id="RU003876"/>
    </source>
</evidence>
<protein>
    <recommendedName>
        <fullName evidence="9">Nucleosome assembly protein 1</fullName>
    </recommendedName>
</protein>
<dbReference type="GO" id="GO:0006334">
    <property type="term" value="P:nucleosome assembly"/>
    <property type="evidence" value="ECO:0007669"/>
    <property type="project" value="InterPro"/>
</dbReference>
<sequence>MENEISTRSGTRFRHEMDLEPVPPVSEKLVMLHKRGRKRDRSDGSRENERRLFFASSITGSKENRSLLPTSPVEAGSCQDLQRLANDSSQRDEVEKKYYEERSALEAKYEKLYEPCYSKRCEIVNGIVKVEDGDVTKEEGDNATEEKGVPNFWLTAMKFNEGLAKEISKRDEGALKYLQDIKWCRIDDPKGFKLEFLFDPNPYFKNSVLTKTYPVSDDFVAIPEKAIGTPIEWYPGKCLSQELVEKEYRPRIKYMKTEDCESFFNFFKAPEEPRDDFDYYGYDMDEGYRYGVEDDFTICSIFHDEIIPRAISWFMGEAISDSDDERDPNARYDDIIEEVDDRKKFVEPRRCHRSRRIRQTSPDRRTSRLLWTFGRIRHCRSSNPPDLSPNQLLLVVDAVTVAPHSSIFKSG</sequence>
<comment type="caution">
    <text evidence="7">The sequence shown here is derived from an EMBL/GenBank/DDBJ whole genome shotgun (WGS) entry which is preliminary data.</text>
</comment>
<organism evidence="7 8">
    <name type="scientific">Acer saccharum</name>
    <name type="common">Sugar maple</name>
    <dbReference type="NCBI Taxonomy" id="4024"/>
    <lineage>
        <taxon>Eukaryota</taxon>
        <taxon>Viridiplantae</taxon>
        <taxon>Streptophyta</taxon>
        <taxon>Embryophyta</taxon>
        <taxon>Tracheophyta</taxon>
        <taxon>Spermatophyta</taxon>
        <taxon>Magnoliopsida</taxon>
        <taxon>eudicotyledons</taxon>
        <taxon>Gunneridae</taxon>
        <taxon>Pentapetalae</taxon>
        <taxon>rosids</taxon>
        <taxon>malvids</taxon>
        <taxon>Sapindales</taxon>
        <taxon>Sapindaceae</taxon>
        <taxon>Hippocastanoideae</taxon>
        <taxon>Acereae</taxon>
        <taxon>Acer</taxon>
    </lineage>
</organism>
<dbReference type="PANTHER" id="PTHR11875">
    <property type="entry name" value="TESTIS-SPECIFIC Y-ENCODED PROTEIN"/>
    <property type="match status" value="1"/>
</dbReference>
<keyword evidence="8" id="KW-1185">Reference proteome</keyword>
<comment type="subcellular location">
    <subcellularLocation>
        <location evidence="1">Nucleus</location>
    </subcellularLocation>
</comment>
<dbReference type="InterPro" id="IPR037231">
    <property type="entry name" value="NAP-like_sf"/>
</dbReference>
<gene>
    <name evidence="7" type="ORF">LWI29_024382</name>
</gene>
<dbReference type="FunFam" id="3.30.1120.90:FF:000005">
    <property type="entry name" value="Nucleosome assembly protein11"/>
    <property type="match status" value="1"/>
</dbReference>